<feature type="compositionally biased region" description="Acidic residues" evidence="2">
    <location>
        <begin position="129"/>
        <end position="150"/>
    </location>
</feature>
<evidence type="ECO:0000256" key="2">
    <source>
        <dbReference type="SAM" id="MobiDB-lite"/>
    </source>
</evidence>
<evidence type="ECO:0000313" key="4">
    <source>
        <dbReference type="EMBL" id="CEK79242.1"/>
    </source>
</evidence>
<evidence type="ECO:0000256" key="1">
    <source>
        <dbReference type="ARBA" id="ARBA00010218"/>
    </source>
</evidence>
<dbReference type="Pfam" id="PF08574">
    <property type="entry name" value="Iwr1"/>
    <property type="match status" value="1"/>
</dbReference>
<evidence type="ECO:0000259" key="3">
    <source>
        <dbReference type="Pfam" id="PF08574"/>
    </source>
</evidence>
<name>A0A0B7AF29_9EUPU</name>
<feature type="region of interest" description="Disordered" evidence="2">
    <location>
        <begin position="128"/>
        <end position="150"/>
    </location>
</feature>
<organism evidence="4">
    <name type="scientific">Arion vulgaris</name>
    <dbReference type="NCBI Taxonomy" id="1028688"/>
    <lineage>
        <taxon>Eukaryota</taxon>
        <taxon>Metazoa</taxon>
        <taxon>Spiralia</taxon>
        <taxon>Lophotrochozoa</taxon>
        <taxon>Mollusca</taxon>
        <taxon>Gastropoda</taxon>
        <taxon>Heterobranchia</taxon>
        <taxon>Euthyneura</taxon>
        <taxon>Panpulmonata</taxon>
        <taxon>Eupulmonata</taxon>
        <taxon>Stylommatophora</taxon>
        <taxon>Helicina</taxon>
        <taxon>Arionoidea</taxon>
        <taxon>Arionidae</taxon>
        <taxon>Arion</taxon>
    </lineage>
</organism>
<dbReference type="AlphaFoldDB" id="A0A0B7AF29"/>
<sequence>MQSTRVTVPPSNEFVYDLYYTHNNLSDLDKEAVLTVEALCDELVCDQDIESSDRDLVYEDEDDSNDENNWRADYPDEDPRYYENAEEDYDYAEDMVDTNFLHVDGGGGGDDDGDLLAYWMGTRCKVDVASDDGEDEYEADDGDSSDSSDE</sequence>
<protein>
    <recommendedName>
        <fullName evidence="3">Transcription factor Iwr1 domain-containing protein</fullName>
    </recommendedName>
</protein>
<dbReference type="EMBL" id="HACG01032377">
    <property type="protein sequence ID" value="CEK79242.1"/>
    <property type="molecule type" value="Transcribed_RNA"/>
</dbReference>
<gene>
    <name evidence="4" type="primary">ORF114414</name>
</gene>
<reference evidence="4" key="1">
    <citation type="submission" date="2014-12" db="EMBL/GenBank/DDBJ databases">
        <title>Insight into the proteome of Arion vulgaris.</title>
        <authorList>
            <person name="Aradska J."/>
            <person name="Bulat T."/>
            <person name="Smidak R."/>
            <person name="Sarate P."/>
            <person name="Gangsoo J."/>
            <person name="Sialana F."/>
            <person name="Bilban M."/>
            <person name="Lubec G."/>
        </authorList>
    </citation>
    <scope>NUCLEOTIDE SEQUENCE</scope>
    <source>
        <tissue evidence="4">Skin</tissue>
    </source>
</reference>
<feature type="domain" description="Transcription factor Iwr1" evidence="3">
    <location>
        <begin position="13"/>
        <end position="78"/>
    </location>
</feature>
<proteinExistence type="inferred from homology"/>
<comment type="similarity">
    <text evidence="1">Belongs to the IWR1/SLC7A6OS family.</text>
</comment>
<feature type="compositionally biased region" description="Basic and acidic residues" evidence="2">
    <location>
        <begin position="68"/>
        <end position="81"/>
    </location>
</feature>
<dbReference type="InterPro" id="IPR013883">
    <property type="entry name" value="TF_Iwr1_dom"/>
</dbReference>
<feature type="region of interest" description="Disordered" evidence="2">
    <location>
        <begin position="50"/>
        <end position="81"/>
    </location>
</feature>
<accession>A0A0B7AF29</accession>